<dbReference type="GO" id="GO:0016787">
    <property type="term" value="F:hydrolase activity"/>
    <property type="evidence" value="ECO:0007669"/>
    <property type="project" value="InterPro"/>
</dbReference>
<organism evidence="2 3">
    <name type="scientific">Penicillium canescens</name>
    <dbReference type="NCBI Taxonomy" id="5083"/>
    <lineage>
        <taxon>Eukaryota</taxon>
        <taxon>Fungi</taxon>
        <taxon>Dikarya</taxon>
        <taxon>Ascomycota</taxon>
        <taxon>Pezizomycotina</taxon>
        <taxon>Eurotiomycetes</taxon>
        <taxon>Eurotiomycetidae</taxon>
        <taxon>Eurotiales</taxon>
        <taxon>Aspergillaceae</taxon>
        <taxon>Penicillium</taxon>
    </lineage>
</organism>
<dbReference type="SUPFAM" id="SSF53474">
    <property type="entry name" value="alpha/beta-Hydrolases"/>
    <property type="match status" value="1"/>
</dbReference>
<dbReference type="Gene3D" id="3.40.50.1820">
    <property type="entry name" value="alpha/beta hydrolase"/>
    <property type="match status" value="1"/>
</dbReference>
<protein>
    <recommendedName>
        <fullName evidence="1">Alpha/beta hydrolase fold-3 domain-containing protein</fullName>
    </recommendedName>
</protein>
<name>A0AAD6HY22_PENCN</name>
<evidence type="ECO:0000313" key="3">
    <source>
        <dbReference type="Proteomes" id="UP001219568"/>
    </source>
</evidence>
<reference evidence="2" key="1">
    <citation type="journal article" date="2023" name="IMA Fungus">
        <title>Comparative genomic study of the Penicillium genus elucidates a diverse pangenome and 15 lateral gene transfer events.</title>
        <authorList>
            <person name="Petersen C."/>
            <person name="Sorensen T."/>
            <person name="Nielsen M.R."/>
            <person name="Sondergaard T.E."/>
            <person name="Sorensen J.L."/>
            <person name="Fitzpatrick D.A."/>
            <person name="Frisvad J.C."/>
            <person name="Nielsen K.L."/>
        </authorList>
    </citation>
    <scope>NUCLEOTIDE SEQUENCE</scope>
    <source>
        <strain evidence="2">IBT 15450</strain>
    </source>
</reference>
<accession>A0AAD6HY22</accession>
<dbReference type="GO" id="GO:0017000">
    <property type="term" value="P:antibiotic biosynthetic process"/>
    <property type="evidence" value="ECO:0007669"/>
    <property type="project" value="UniProtKB-ARBA"/>
</dbReference>
<sequence length="329" mass="37646">MEPFNLPTNTSVFDNFVVLTFIYKTIHDHEITTDVLYPKHLAENSSPSCPVILRYHGGGLVAGSSLYTPFFNPWYLELCHEHSAMIVSPNYRLIPESSVLEIFDDIEDHWRWMHHSLPTLLSVRAPTVHIDLSRIMTAGDSAGGYLSLHMGLSHPNEIKVVNAVYPMTGPDPTNPGGTGRSVFNIPLLPRDILERHMEQIKAREEEQQHPVVLSAETGPERLQLMFAICQWEQIGRLFPQNVDLPYLLKRLENGDRFPRGGVSVFHGRHDSVVPVQVSYDLTRKVQEVDPNLDFRLVVQDGEHGFDHQAKLHDKWLWEAVRDHIKCWLE</sequence>
<reference evidence="2" key="2">
    <citation type="submission" date="2023-01" db="EMBL/GenBank/DDBJ databases">
        <authorList>
            <person name="Petersen C."/>
        </authorList>
    </citation>
    <scope>NUCLEOTIDE SEQUENCE</scope>
    <source>
        <strain evidence="2">IBT 15450</strain>
    </source>
</reference>
<dbReference type="InterPro" id="IPR013094">
    <property type="entry name" value="AB_hydrolase_3"/>
</dbReference>
<dbReference type="PANTHER" id="PTHR23024">
    <property type="entry name" value="ARYLACETAMIDE DEACETYLASE"/>
    <property type="match status" value="1"/>
</dbReference>
<evidence type="ECO:0000259" key="1">
    <source>
        <dbReference type="Pfam" id="PF07859"/>
    </source>
</evidence>
<dbReference type="PANTHER" id="PTHR23024:SF339">
    <property type="entry name" value="ALPHA_BETA HYDROLASE FOLD-3 DOMAIN-CONTAINING PROTEIN"/>
    <property type="match status" value="1"/>
</dbReference>
<dbReference type="GO" id="GO:0072330">
    <property type="term" value="P:monocarboxylic acid biosynthetic process"/>
    <property type="evidence" value="ECO:0007669"/>
    <property type="project" value="UniProtKB-ARBA"/>
</dbReference>
<gene>
    <name evidence="2" type="ORF">N7460_012959</name>
</gene>
<dbReference type="Pfam" id="PF07859">
    <property type="entry name" value="Abhydrolase_3"/>
    <property type="match status" value="1"/>
</dbReference>
<proteinExistence type="predicted"/>
<comment type="caution">
    <text evidence="2">The sequence shown here is derived from an EMBL/GenBank/DDBJ whole genome shotgun (WGS) entry which is preliminary data.</text>
</comment>
<evidence type="ECO:0000313" key="2">
    <source>
        <dbReference type="EMBL" id="KAJ6022564.1"/>
    </source>
</evidence>
<feature type="domain" description="Alpha/beta hydrolase fold-3" evidence="1">
    <location>
        <begin position="53"/>
        <end position="212"/>
    </location>
</feature>
<keyword evidence="3" id="KW-1185">Reference proteome</keyword>
<dbReference type="EMBL" id="JAQJZL010000016">
    <property type="protein sequence ID" value="KAJ6022564.1"/>
    <property type="molecule type" value="Genomic_DNA"/>
</dbReference>
<dbReference type="Proteomes" id="UP001219568">
    <property type="component" value="Unassembled WGS sequence"/>
</dbReference>
<dbReference type="InterPro" id="IPR050466">
    <property type="entry name" value="Carboxylest/Gibb_receptor"/>
</dbReference>
<dbReference type="InterPro" id="IPR029058">
    <property type="entry name" value="AB_hydrolase_fold"/>
</dbReference>
<dbReference type="AlphaFoldDB" id="A0AAD6HY22"/>